<feature type="domain" description="PucR C-terminal helix-turn-helix" evidence="3">
    <location>
        <begin position="343"/>
        <end position="399"/>
    </location>
</feature>
<dbReference type="OrthoDB" id="142218at2"/>
<dbReference type="PANTHER" id="PTHR33744:SF1">
    <property type="entry name" value="DNA-BINDING TRANSCRIPTIONAL ACTIVATOR ADER"/>
    <property type="match status" value="1"/>
</dbReference>
<accession>A0A3P3U020</accession>
<dbReference type="InterPro" id="IPR051448">
    <property type="entry name" value="CdaR-like_regulators"/>
</dbReference>
<dbReference type="Pfam" id="PF17853">
    <property type="entry name" value="GGDEF_2"/>
    <property type="match status" value="1"/>
</dbReference>
<keyword evidence="6" id="KW-1185">Reference proteome</keyword>
<feature type="domain" description="CdaR GGDEF-like" evidence="4">
    <location>
        <begin position="153"/>
        <end position="290"/>
    </location>
</feature>
<evidence type="ECO:0000313" key="5">
    <source>
        <dbReference type="EMBL" id="RRJ63414.1"/>
    </source>
</evidence>
<dbReference type="Pfam" id="PF07905">
    <property type="entry name" value="PucR"/>
    <property type="match status" value="1"/>
</dbReference>
<proteinExistence type="inferred from homology"/>
<comment type="similarity">
    <text evidence="1">Belongs to the CdaR family.</text>
</comment>
<dbReference type="Gene3D" id="1.10.10.2840">
    <property type="entry name" value="PucR C-terminal helix-turn-helix domain"/>
    <property type="match status" value="1"/>
</dbReference>
<protein>
    <submittedName>
        <fullName evidence="5">PucR family transcriptional regulator</fullName>
    </submittedName>
</protein>
<name>A0A3P3U020_9BACL</name>
<gene>
    <name evidence="5" type="ORF">EHV15_11135</name>
</gene>
<dbReference type="Pfam" id="PF13556">
    <property type="entry name" value="HTH_30"/>
    <property type="match status" value="1"/>
</dbReference>
<dbReference type="InterPro" id="IPR012914">
    <property type="entry name" value="PucR_dom"/>
</dbReference>
<dbReference type="InterPro" id="IPR041522">
    <property type="entry name" value="CdaR_GGDEF"/>
</dbReference>
<feature type="domain" description="Purine catabolism PurC-like" evidence="2">
    <location>
        <begin position="9"/>
        <end position="127"/>
    </location>
</feature>
<evidence type="ECO:0000259" key="2">
    <source>
        <dbReference type="Pfam" id="PF07905"/>
    </source>
</evidence>
<evidence type="ECO:0000256" key="1">
    <source>
        <dbReference type="ARBA" id="ARBA00006754"/>
    </source>
</evidence>
<dbReference type="Proteomes" id="UP000267017">
    <property type="component" value="Unassembled WGS sequence"/>
</dbReference>
<evidence type="ECO:0000259" key="4">
    <source>
        <dbReference type="Pfam" id="PF17853"/>
    </source>
</evidence>
<dbReference type="PANTHER" id="PTHR33744">
    <property type="entry name" value="CARBOHYDRATE DIACID REGULATOR"/>
    <property type="match status" value="1"/>
</dbReference>
<evidence type="ECO:0000313" key="6">
    <source>
        <dbReference type="Proteomes" id="UP000267017"/>
    </source>
</evidence>
<dbReference type="InterPro" id="IPR042070">
    <property type="entry name" value="PucR_C-HTH_sf"/>
</dbReference>
<comment type="caution">
    <text evidence="5">The sequence shown here is derived from an EMBL/GenBank/DDBJ whole genome shotgun (WGS) entry which is preliminary data.</text>
</comment>
<dbReference type="EMBL" id="RRCN01000001">
    <property type="protein sequence ID" value="RRJ63414.1"/>
    <property type="molecule type" value="Genomic_DNA"/>
</dbReference>
<reference evidence="5 6" key="1">
    <citation type="submission" date="2018-11" db="EMBL/GenBank/DDBJ databases">
        <title>Genome sequencing of Paenibacillus sp. KCOM 3021 (= ChDC PVNT-B20).</title>
        <authorList>
            <person name="Kook J.-K."/>
            <person name="Park S.-N."/>
            <person name="Lim Y.K."/>
        </authorList>
    </citation>
    <scope>NUCLEOTIDE SEQUENCE [LARGE SCALE GENOMIC DNA]</scope>
    <source>
        <strain evidence="5 6">KCOM 3021</strain>
    </source>
</reference>
<dbReference type="InterPro" id="IPR025736">
    <property type="entry name" value="PucR_C-HTH_dom"/>
</dbReference>
<evidence type="ECO:0000259" key="3">
    <source>
        <dbReference type="Pfam" id="PF13556"/>
    </source>
</evidence>
<organism evidence="5 6">
    <name type="scientific">Paenibacillus oralis</name>
    <dbReference type="NCBI Taxonomy" id="2490856"/>
    <lineage>
        <taxon>Bacteria</taxon>
        <taxon>Bacillati</taxon>
        <taxon>Bacillota</taxon>
        <taxon>Bacilli</taxon>
        <taxon>Bacillales</taxon>
        <taxon>Paenibacillaceae</taxon>
        <taxon>Paenibacillus</taxon>
    </lineage>
</organism>
<dbReference type="AlphaFoldDB" id="A0A3P3U020"/>
<sequence length="411" mass="46557">MRMAIQTSDLLQLPLLKNMKLLGGKKGLSRVVTWPYIGGEDFSLEWTRGGEMLFLMNAGGREESGGLRKLLADCASRNLAGLILLHPPDSSSAKTELAQLADELDFPLLELSGNIKPTEIMREIGDVIVKQQNERRHLYDMIYEILYGAHANVAAVERQAAFFGYDLSSAHQVCVIRAINFEHIALSSGYVEDDARAEFKSYFNQVALNAAAQYIQNVMAIPKGGNEAVLLIPLKQNHDEKMRMKQVENFCEHIMNMFIGLKVKAGIGGVSEVVWECRKSLKEAEQALQIAVNTENARIVTKFEDLGMFRVLYKFPDISVLDEYVQSQLGPLLQYDHVNNGELVKTLQTYYECKLNLNQTAKELFIHRNSLMYRFKKIEELIGKKPDDTAAYQSLFFSILLYRFINVQGER</sequence>